<dbReference type="GeneID" id="19951125"/>
<dbReference type="Proteomes" id="UP000030762">
    <property type="component" value="Unassembled WGS sequence"/>
</dbReference>
<evidence type="ECO:0000313" key="2">
    <source>
        <dbReference type="EMBL" id="EQC31880.1"/>
    </source>
</evidence>
<evidence type="ECO:0000313" key="3">
    <source>
        <dbReference type="Proteomes" id="UP000030762"/>
    </source>
</evidence>
<dbReference type="STRING" id="1156394.T0QE90"/>
<dbReference type="EMBL" id="JH767166">
    <property type="protein sequence ID" value="EQC31880.1"/>
    <property type="molecule type" value="Genomic_DNA"/>
</dbReference>
<organism evidence="2 3">
    <name type="scientific">Saprolegnia diclina (strain VS20)</name>
    <dbReference type="NCBI Taxonomy" id="1156394"/>
    <lineage>
        <taxon>Eukaryota</taxon>
        <taxon>Sar</taxon>
        <taxon>Stramenopiles</taxon>
        <taxon>Oomycota</taxon>
        <taxon>Saprolegniomycetes</taxon>
        <taxon>Saprolegniales</taxon>
        <taxon>Saprolegniaceae</taxon>
        <taxon>Saprolegnia</taxon>
    </lineage>
</organism>
<dbReference type="InterPro" id="IPR039323">
    <property type="entry name" value="ANKRD_45/46/60"/>
</dbReference>
<dbReference type="eggNOG" id="KOG0508">
    <property type="taxonomic scope" value="Eukaryota"/>
</dbReference>
<dbReference type="Gene3D" id="1.25.40.20">
    <property type="entry name" value="Ankyrin repeat-containing domain"/>
    <property type="match status" value="2"/>
</dbReference>
<dbReference type="AlphaFoldDB" id="T0QE90"/>
<feature type="repeat" description="ANK" evidence="1">
    <location>
        <begin position="41"/>
        <end position="73"/>
    </location>
</feature>
<dbReference type="PANTHER" id="PTHR22677:SF4">
    <property type="entry name" value="USHER SYNDROME TYPE-1G PROTEIN-LIKE PROTEIN"/>
    <property type="match status" value="1"/>
</dbReference>
<feature type="repeat" description="ANK" evidence="1">
    <location>
        <begin position="140"/>
        <end position="172"/>
    </location>
</feature>
<dbReference type="OrthoDB" id="184751at2759"/>
<dbReference type="Pfam" id="PF12796">
    <property type="entry name" value="Ank_2"/>
    <property type="match status" value="2"/>
</dbReference>
<dbReference type="VEuPathDB" id="FungiDB:SDRG_10398"/>
<keyword evidence="1" id="KW-0040">ANK repeat</keyword>
<reference evidence="2 3" key="1">
    <citation type="submission" date="2012-04" db="EMBL/GenBank/DDBJ databases">
        <title>The Genome Sequence of Saprolegnia declina VS20.</title>
        <authorList>
            <consortium name="The Broad Institute Genome Sequencing Platform"/>
            <person name="Russ C."/>
            <person name="Nusbaum C."/>
            <person name="Tyler B."/>
            <person name="van West P."/>
            <person name="Dieguez-Uribeondo J."/>
            <person name="de Bruijn I."/>
            <person name="Tripathy S."/>
            <person name="Jiang R."/>
            <person name="Young S.K."/>
            <person name="Zeng Q."/>
            <person name="Gargeya S."/>
            <person name="Fitzgerald M."/>
            <person name="Haas B."/>
            <person name="Abouelleil A."/>
            <person name="Alvarado L."/>
            <person name="Arachchi H.M."/>
            <person name="Berlin A."/>
            <person name="Chapman S.B."/>
            <person name="Goldberg J."/>
            <person name="Griggs A."/>
            <person name="Gujja S."/>
            <person name="Hansen M."/>
            <person name="Howarth C."/>
            <person name="Imamovic A."/>
            <person name="Larimer J."/>
            <person name="McCowen C."/>
            <person name="Montmayeur A."/>
            <person name="Murphy C."/>
            <person name="Neiman D."/>
            <person name="Pearson M."/>
            <person name="Priest M."/>
            <person name="Roberts A."/>
            <person name="Saif S."/>
            <person name="Shea T."/>
            <person name="Sisk P."/>
            <person name="Sykes S."/>
            <person name="Wortman J."/>
            <person name="Nusbaum C."/>
            <person name="Birren B."/>
        </authorList>
    </citation>
    <scope>NUCLEOTIDE SEQUENCE [LARGE SCALE GENOMIC DNA]</scope>
    <source>
        <strain evidence="2 3">VS20</strain>
    </source>
</reference>
<dbReference type="PROSITE" id="PS50297">
    <property type="entry name" value="ANK_REP_REGION"/>
    <property type="match status" value="4"/>
</dbReference>
<dbReference type="InterPro" id="IPR036770">
    <property type="entry name" value="Ankyrin_rpt-contain_sf"/>
</dbReference>
<sequence length="285" mass="30353">MPTNKDARPWQRRASARRGSVGSLEAILAEGVEPDAALLVDGASVLHVAVASGNLAAARLLLAAGADINRPDTRQHSPLYRAAFRGDEAMVRLLLHSNANVDQPTSLDETPLMAAAQEGHVAIVALLLSSHAQVDATNCYGETALYWAAARGHADVAALLLSANASATLRTPMGRSPLLVAVQGKALDVVEHVLLHGPLDREDVRDAALLALRDHSDPVLVTRLLHATVRPTHWEAVKAILVTRTQSDSSFANALLTMPPTLHLCDKMLRALAKEVVAARRRPSA</sequence>
<evidence type="ECO:0000256" key="1">
    <source>
        <dbReference type="PROSITE-ProRule" id="PRU00023"/>
    </source>
</evidence>
<accession>T0QE90</accession>
<name>T0QE90_SAPDV</name>
<dbReference type="SMART" id="SM00248">
    <property type="entry name" value="ANK"/>
    <property type="match status" value="5"/>
</dbReference>
<dbReference type="PANTHER" id="PTHR22677">
    <property type="entry name" value="ANKYRIN REPEAT DOMAIN-CONTAINING PROTEIN 60"/>
    <property type="match status" value="1"/>
</dbReference>
<dbReference type="RefSeq" id="XP_008614608.1">
    <property type="nucleotide sequence ID" value="XM_008616386.1"/>
</dbReference>
<feature type="repeat" description="ANK" evidence="1">
    <location>
        <begin position="74"/>
        <end position="106"/>
    </location>
</feature>
<dbReference type="PROSITE" id="PS50088">
    <property type="entry name" value="ANK_REPEAT"/>
    <property type="match status" value="4"/>
</dbReference>
<keyword evidence="3" id="KW-1185">Reference proteome</keyword>
<dbReference type="InterPro" id="IPR002110">
    <property type="entry name" value="Ankyrin_rpt"/>
</dbReference>
<feature type="repeat" description="ANK" evidence="1">
    <location>
        <begin position="107"/>
        <end position="139"/>
    </location>
</feature>
<dbReference type="SUPFAM" id="SSF48403">
    <property type="entry name" value="Ankyrin repeat"/>
    <property type="match status" value="1"/>
</dbReference>
<dbReference type="InParanoid" id="T0QE90"/>
<gene>
    <name evidence="2" type="ORF">SDRG_10398</name>
</gene>
<protein>
    <submittedName>
        <fullName evidence="2">Uncharacterized protein</fullName>
    </submittedName>
</protein>
<dbReference type="OMA" id="VDATNCY"/>
<proteinExistence type="predicted"/>